<dbReference type="SUPFAM" id="SSF57783">
    <property type="entry name" value="Zinc beta-ribbon"/>
    <property type="match status" value="1"/>
</dbReference>
<comment type="caution">
    <text evidence="3">The sequence shown here is derived from an EMBL/GenBank/DDBJ whole genome shotgun (WGS) entry which is preliminary data.</text>
</comment>
<proteinExistence type="predicted"/>
<dbReference type="InterPro" id="IPR036977">
    <property type="entry name" value="DNA_primase_Znf_CHC2"/>
</dbReference>
<sequence>MSTLPDRPGCESDILLSGANTADGESSGWENEPGKFAGQNLEYKLIQAANSRVSLQSVFSQYNITFEQVYSPSGWTHRSTCPFRDHRDSTPSFGYNSTDDRFNCFGCHRSGKAVEFVAYMDGKSRIMAAKELVGDSISLDEISNFELERFDYKRLDRLLFDYSDILRAFKKSNGYTHKAMEYASAVTWNLDVYLRKHAPSNSIVLDDLERRVSKLMEQLEAYEESI</sequence>
<accession>A0A0F9SFD8</accession>
<evidence type="ECO:0000313" key="3">
    <source>
        <dbReference type="EMBL" id="KKN61002.1"/>
    </source>
</evidence>
<dbReference type="AlphaFoldDB" id="A0A0F9SFD8"/>
<dbReference type="GO" id="GO:0006260">
    <property type="term" value="P:DNA replication"/>
    <property type="evidence" value="ECO:0007669"/>
    <property type="project" value="InterPro"/>
</dbReference>
<gene>
    <name evidence="3" type="ORF">LCGC14_0526270</name>
</gene>
<organism evidence="3">
    <name type="scientific">marine sediment metagenome</name>
    <dbReference type="NCBI Taxonomy" id="412755"/>
    <lineage>
        <taxon>unclassified sequences</taxon>
        <taxon>metagenomes</taxon>
        <taxon>ecological metagenomes</taxon>
    </lineage>
</organism>
<feature type="domain" description="Zinc finger CHC2-type" evidence="2">
    <location>
        <begin position="77"/>
        <end position="133"/>
    </location>
</feature>
<dbReference type="GO" id="GO:0008270">
    <property type="term" value="F:zinc ion binding"/>
    <property type="evidence" value="ECO:0007669"/>
    <property type="project" value="InterPro"/>
</dbReference>
<evidence type="ECO:0000259" key="2">
    <source>
        <dbReference type="SMART" id="SM00400"/>
    </source>
</evidence>
<dbReference type="InterPro" id="IPR002694">
    <property type="entry name" value="Znf_CHC2"/>
</dbReference>
<dbReference type="EMBL" id="LAZR01000675">
    <property type="protein sequence ID" value="KKN61002.1"/>
    <property type="molecule type" value="Genomic_DNA"/>
</dbReference>
<evidence type="ECO:0000256" key="1">
    <source>
        <dbReference type="SAM" id="MobiDB-lite"/>
    </source>
</evidence>
<feature type="region of interest" description="Disordered" evidence="1">
    <location>
        <begin position="14"/>
        <end position="33"/>
    </location>
</feature>
<dbReference type="GO" id="GO:0003677">
    <property type="term" value="F:DNA binding"/>
    <property type="evidence" value="ECO:0007669"/>
    <property type="project" value="InterPro"/>
</dbReference>
<dbReference type="Pfam" id="PF01807">
    <property type="entry name" value="Zn_ribbon_DnaG"/>
    <property type="match status" value="1"/>
</dbReference>
<dbReference type="SMART" id="SM00400">
    <property type="entry name" value="ZnF_CHCC"/>
    <property type="match status" value="1"/>
</dbReference>
<reference evidence="3" key="1">
    <citation type="journal article" date="2015" name="Nature">
        <title>Complex archaea that bridge the gap between prokaryotes and eukaryotes.</title>
        <authorList>
            <person name="Spang A."/>
            <person name="Saw J.H."/>
            <person name="Jorgensen S.L."/>
            <person name="Zaremba-Niedzwiedzka K."/>
            <person name="Martijn J."/>
            <person name="Lind A.E."/>
            <person name="van Eijk R."/>
            <person name="Schleper C."/>
            <person name="Guy L."/>
            <person name="Ettema T.J."/>
        </authorList>
    </citation>
    <scope>NUCLEOTIDE SEQUENCE</scope>
</reference>
<protein>
    <recommendedName>
        <fullName evidence="2">Zinc finger CHC2-type domain-containing protein</fullName>
    </recommendedName>
</protein>
<dbReference type="GO" id="GO:0003899">
    <property type="term" value="F:DNA-directed RNA polymerase activity"/>
    <property type="evidence" value="ECO:0007669"/>
    <property type="project" value="InterPro"/>
</dbReference>
<dbReference type="Gene3D" id="3.90.580.10">
    <property type="entry name" value="Zinc finger, CHC2-type domain"/>
    <property type="match status" value="1"/>
</dbReference>
<name>A0A0F9SFD8_9ZZZZ</name>